<evidence type="ECO:0000256" key="1">
    <source>
        <dbReference type="SAM" id="MobiDB-lite"/>
    </source>
</evidence>
<keyword evidence="2" id="KW-0732">Signal</keyword>
<protein>
    <recommendedName>
        <fullName evidence="5">Secreted protein</fullName>
    </recommendedName>
</protein>
<keyword evidence="4" id="KW-1185">Reference proteome</keyword>
<dbReference type="Proteomes" id="UP000193922">
    <property type="component" value="Unassembled WGS sequence"/>
</dbReference>
<evidence type="ECO:0008006" key="5">
    <source>
        <dbReference type="Google" id="ProtNLM"/>
    </source>
</evidence>
<evidence type="ECO:0000256" key="2">
    <source>
        <dbReference type="SAM" id="SignalP"/>
    </source>
</evidence>
<evidence type="ECO:0000313" key="3">
    <source>
        <dbReference type="EMBL" id="ORX63640.1"/>
    </source>
</evidence>
<proteinExistence type="predicted"/>
<gene>
    <name evidence="3" type="ORF">DL89DRAFT_74044</name>
</gene>
<dbReference type="PROSITE" id="PS51257">
    <property type="entry name" value="PROKAR_LIPOPROTEIN"/>
    <property type="match status" value="1"/>
</dbReference>
<organism evidence="3 4">
    <name type="scientific">Linderina pennispora</name>
    <dbReference type="NCBI Taxonomy" id="61395"/>
    <lineage>
        <taxon>Eukaryota</taxon>
        <taxon>Fungi</taxon>
        <taxon>Fungi incertae sedis</taxon>
        <taxon>Zoopagomycota</taxon>
        <taxon>Kickxellomycotina</taxon>
        <taxon>Kickxellomycetes</taxon>
        <taxon>Kickxellales</taxon>
        <taxon>Kickxellaceae</taxon>
        <taxon>Linderina</taxon>
    </lineage>
</organism>
<accession>A0A1Y1VQT9</accession>
<sequence>MRRNSPKLLSLTSVLASCISLAAGARNSRYSSAYLLSTSLALFYLFSRHRRTPWRAPCLLAKRSEPQFKLLLIHVFRDTHCSNQCLPDLLPPRYLALPACSFCRIAGAPAQICLKYAALSRSETSASFTSARLSPSGQVREVGAQLRRPVVGQTLLDREPAGGRSGEVAGDHEDGRDECECLSEWL</sequence>
<reference evidence="3 4" key="1">
    <citation type="submission" date="2016-07" db="EMBL/GenBank/DDBJ databases">
        <title>Pervasive Adenine N6-methylation of Active Genes in Fungi.</title>
        <authorList>
            <consortium name="DOE Joint Genome Institute"/>
            <person name="Mondo S.J."/>
            <person name="Dannebaum R.O."/>
            <person name="Kuo R.C."/>
            <person name="Labutti K."/>
            <person name="Haridas S."/>
            <person name="Kuo A."/>
            <person name="Salamov A."/>
            <person name="Ahrendt S.R."/>
            <person name="Lipzen A."/>
            <person name="Sullivan W."/>
            <person name="Andreopoulos W.B."/>
            <person name="Clum A."/>
            <person name="Lindquist E."/>
            <person name="Daum C."/>
            <person name="Ramamoorthy G.K."/>
            <person name="Gryganskyi A."/>
            <person name="Culley D."/>
            <person name="Magnuson J.K."/>
            <person name="James T.Y."/>
            <person name="O'Malley M.A."/>
            <person name="Stajich J.E."/>
            <person name="Spatafora J.W."/>
            <person name="Visel A."/>
            <person name="Grigoriev I.V."/>
        </authorList>
    </citation>
    <scope>NUCLEOTIDE SEQUENCE [LARGE SCALE GENOMIC DNA]</scope>
    <source>
        <strain evidence="3 4">ATCC 12442</strain>
    </source>
</reference>
<feature type="signal peptide" evidence="2">
    <location>
        <begin position="1"/>
        <end position="24"/>
    </location>
</feature>
<dbReference type="AlphaFoldDB" id="A0A1Y1VQT9"/>
<dbReference type="RefSeq" id="XP_040739020.1">
    <property type="nucleotide sequence ID" value="XM_040892035.1"/>
</dbReference>
<dbReference type="GeneID" id="63808683"/>
<comment type="caution">
    <text evidence="3">The sequence shown here is derived from an EMBL/GenBank/DDBJ whole genome shotgun (WGS) entry which is preliminary data.</text>
</comment>
<feature type="chain" id="PRO_5012869728" description="Secreted protein" evidence="2">
    <location>
        <begin position="25"/>
        <end position="186"/>
    </location>
</feature>
<dbReference type="EMBL" id="MCFD01000173">
    <property type="protein sequence ID" value="ORX63640.1"/>
    <property type="molecule type" value="Genomic_DNA"/>
</dbReference>
<name>A0A1Y1VQT9_9FUNG</name>
<feature type="region of interest" description="Disordered" evidence="1">
    <location>
        <begin position="155"/>
        <end position="176"/>
    </location>
</feature>
<evidence type="ECO:0000313" key="4">
    <source>
        <dbReference type="Proteomes" id="UP000193922"/>
    </source>
</evidence>